<proteinExistence type="predicted"/>
<keyword evidence="2" id="KW-1185">Reference proteome</keyword>
<name>A0AAW0DSQ3_9AGAR</name>
<dbReference type="AlphaFoldDB" id="A0AAW0DSQ3"/>
<dbReference type="Proteomes" id="UP001383192">
    <property type="component" value="Unassembled WGS sequence"/>
</dbReference>
<evidence type="ECO:0000313" key="1">
    <source>
        <dbReference type="EMBL" id="KAK7054320.1"/>
    </source>
</evidence>
<dbReference type="EMBL" id="JAYKXP010000009">
    <property type="protein sequence ID" value="KAK7054320.1"/>
    <property type="molecule type" value="Genomic_DNA"/>
</dbReference>
<reference evidence="1 2" key="1">
    <citation type="submission" date="2024-01" db="EMBL/GenBank/DDBJ databases">
        <title>A draft genome for a cacao thread blight-causing isolate of Paramarasmius palmivorus.</title>
        <authorList>
            <person name="Baruah I.K."/>
            <person name="Bukari Y."/>
            <person name="Amoako-Attah I."/>
            <person name="Meinhardt L.W."/>
            <person name="Bailey B.A."/>
            <person name="Cohen S.P."/>
        </authorList>
    </citation>
    <scope>NUCLEOTIDE SEQUENCE [LARGE SCALE GENOMIC DNA]</scope>
    <source>
        <strain evidence="1 2">GH-12</strain>
    </source>
</reference>
<gene>
    <name evidence="1" type="ORF">VNI00_003513</name>
</gene>
<organism evidence="1 2">
    <name type="scientific">Paramarasmius palmivorus</name>
    <dbReference type="NCBI Taxonomy" id="297713"/>
    <lineage>
        <taxon>Eukaryota</taxon>
        <taxon>Fungi</taxon>
        <taxon>Dikarya</taxon>
        <taxon>Basidiomycota</taxon>
        <taxon>Agaricomycotina</taxon>
        <taxon>Agaricomycetes</taxon>
        <taxon>Agaricomycetidae</taxon>
        <taxon>Agaricales</taxon>
        <taxon>Marasmiineae</taxon>
        <taxon>Marasmiaceae</taxon>
        <taxon>Paramarasmius</taxon>
    </lineage>
</organism>
<protein>
    <submittedName>
        <fullName evidence="1">Uncharacterized protein</fullName>
    </submittedName>
</protein>
<evidence type="ECO:0000313" key="2">
    <source>
        <dbReference type="Proteomes" id="UP001383192"/>
    </source>
</evidence>
<accession>A0AAW0DSQ3</accession>
<comment type="caution">
    <text evidence="1">The sequence shown here is derived from an EMBL/GenBank/DDBJ whole genome shotgun (WGS) entry which is preliminary data.</text>
</comment>
<sequence>MKRFFAPDFSAKIEAKFPLSLWVTLPYVLDEPNHFTGTRDPLYSVQCAQELTAEWSTVDSKERENSWIGRFKNIKRRQSIWDQSRADDREAELNGARDSRLNAIVSKLNSAGWSAELAHEESLAKLSQHKLVKQPKPLTERIWKNIGPKLIRLHIRNP</sequence>